<dbReference type="AlphaFoldDB" id="A0A368GXU9"/>
<reference evidence="1 2" key="1">
    <citation type="submission" date="2014-10" db="EMBL/GenBank/DDBJ databases">
        <title>Draft genome of the hookworm Ancylostoma caninum.</title>
        <authorList>
            <person name="Mitreva M."/>
        </authorList>
    </citation>
    <scope>NUCLEOTIDE SEQUENCE [LARGE SCALE GENOMIC DNA]</scope>
    <source>
        <strain evidence="1 2">Baltimore</strain>
    </source>
</reference>
<accession>A0A368GXU9</accession>
<dbReference type="OrthoDB" id="10505648at2759"/>
<sequence>MEKRNSEPAQSKSCECSSAFRYYSSFATGPTPRRKLTWNQRLCIEQQIGIGVGSRIRSRIKKLLAEGRSMEEMDEIKGLLRRLSEANIREDSRGSKAKQNVTTRPKYKMLKVVGQEPPKRTGKKRHKHIVEINKELLPYLFQGDINLTREQLVEMLKARSPNATRSTSL</sequence>
<protein>
    <submittedName>
        <fullName evidence="1">Uncharacterized protein</fullName>
    </submittedName>
</protein>
<comment type="caution">
    <text evidence="1">The sequence shown here is derived from an EMBL/GenBank/DDBJ whole genome shotgun (WGS) entry which is preliminary data.</text>
</comment>
<organism evidence="1 2">
    <name type="scientific">Ancylostoma caninum</name>
    <name type="common">Dog hookworm</name>
    <dbReference type="NCBI Taxonomy" id="29170"/>
    <lineage>
        <taxon>Eukaryota</taxon>
        <taxon>Metazoa</taxon>
        <taxon>Ecdysozoa</taxon>
        <taxon>Nematoda</taxon>
        <taxon>Chromadorea</taxon>
        <taxon>Rhabditida</taxon>
        <taxon>Rhabditina</taxon>
        <taxon>Rhabditomorpha</taxon>
        <taxon>Strongyloidea</taxon>
        <taxon>Ancylostomatidae</taxon>
        <taxon>Ancylostomatinae</taxon>
        <taxon>Ancylostoma</taxon>
    </lineage>
</organism>
<evidence type="ECO:0000313" key="2">
    <source>
        <dbReference type="Proteomes" id="UP000252519"/>
    </source>
</evidence>
<dbReference type="Proteomes" id="UP000252519">
    <property type="component" value="Unassembled WGS sequence"/>
</dbReference>
<keyword evidence="2" id="KW-1185">Reference proteome</keyword>
<dbReference type="EMBL" id="JOJR01000037">
    <property type="protein sequence ID" value="RCN49183.1"/>
    <property type="molecule type" value="Genomic_DNA"/>
</dbReference>
<name>A0A368GXU9_ANCCA</name>
<evidence type="ECO:0000313" key="1">
    <source>
        <dbReference type="EMBL" id="RCN49183.1"/>
    </source>
</evidence>
<proteinExistence type="predicted"/>
<gene>
    <name evidence="1" type="ORF">ANCCAN_04756</name>
</gene>